<dbReference type="SUPFAM" id="SSF111331">
    <property type="entry name" value="NAD kinase/diacylglycerol kinase-like"/>
    <property type="match status" value="1"/>
</dbReference>
<name>A0A7J7GUU8_CAMSI</name>
<dbReference type="InterPro" id="IPR017438">
    <property type="entry name" value="ATP-NAD_kinase_N"/>
</dbReference>
<comment type="caution">
    <text evidence="6">The sequence shown here is derived from an EMBL/GenBank/DDBJ whole genome shotgun (WGS) entry which is preliminary data.</text>
</comment>
<evidence type="ECO:0000259" key="5">
    <source>
        <dbReference type="PROSITE" id="PS50146"/>
    </source>
</evidence>
<sequence length="380" mass="41941">MDQTEGESIILSDRVLVNGTVTPVTLTASGKLRWSGGVGIQSCMAVEKEVLGFCTEGSRIKIRTVVESGDGICCFGSRGTPVRKTFAFETMSDELLGLWCQKLREYIDSIGRPKKLFIFVNPYGGKKSASKVVNGLLERDDWDAAIKMPLGIVPAGTGNGMAKSLLDSVGHPCTAFNAILAIIRGRLVADIDIESEKYRWMGSARIDFYVSSGRYLFYSETVSELLPWPTTVAVQRIFHLREYNGSISFVPAPSFEAHGEPSEQKGEFMGKDICNPSHDESSKIQKCGYQGPRDDSENLNWRKINGPFVSVWLHNVPWGAENTKAAPDAKVLPVFSDGYLDLIIIRSCPKCALLSLMTELNNGNHVKSPHVLYLKVSSWY</sequence>
<keyword evidence="1" id="KW-0808">Transferase</keyword>
<dbReference type="PROSITE" id="PS50146">
    <property type="entry name" value="DAGK"/>
    <property type="match status" value="1"/>
</dbReference>
<keyword evidence="2" id="KW-0547">Nucleotide-binding</keyword>
<organism evidence="6 7">
    <name type="scientific">Camellia sinensis</name>
    <name type="common">Tea plant</name>
    <name type="synonym">Thea sinensis</name>
    <dbReference type="NCBI Taxonomy" id="4442"/>
    <lineage>
        <taxon>Eukaryota</taxon>
        <taxon>Viridiplantae</taxon>
        <taxon>Streptophyta</taxon>
        <taxon>Embryophyta</taxon>
        <taxon>Tracheophyta</taxon>
        <taxon>Spermatophyta</taxon>
        <taxon>Magnoliopsida</taxon>
        <taxon>eudicotyledons</taxon>
        <taxon>Gunneridae</taxon>
        <taxon>Pentapetalae</taxon>
        <taxon>asterids</taxon>
        <taxon>Ericales</taxon>
        <taxon>Theaceae</taxon>
        <taxon>Camellia</taxon>
    </lineage>
</organism>
<accession>A0A7J7GUU8</accession>
<evidence type="ECO:0000256" key="4">
    <source>
        <dbReference type="ARBA" id="ARBA00022840"/>
    </source>
</evidence>
<reference evidence="7" key="1">
    <citation type="journal article" date="2020" name="Nat. Commun.">
        <title>Genome assembly of wild tea tree DASZ reveals pedigree and selection history of tea varieties.</title>
        <authorList>
            <person name="Zhang W."/>
            <person name="Zhang Y."/>
            <person name="Qiu H."/>
            <person name="Guo Y."/>
            <person name="Wan H."/>
            <person name="Zhang X."/>
            <person name="Scossa F."/>
            <person name="Alseekh S."/>
            <person name="Zhang Q."/>
            <person name="Wang P."/>
            <person name="Xu L."/>
            <person name="Schmidt M.H."/>
            <person name="Jia X."/>
            <person name="Li D."/>
            <person name="Zhu A."/>
            <person name="Guo F."/>
            <person name="Chen W."/>
            <person name="Ni D."/>
            <person name="Usadel B."/>
            <person name="Fernie A.R."/>
            <person name="Wen W."/>
        </authorList>
    </citation>
    <scope>NUCLEOTIDE SEQUENCE [LARGE SCALE GENOMIC DNA]</scope>
    <source>
        <strain evidence="7">cv. G240</strain>
    </source>
</reference>
<protein>
    <recommendedName>
        <fullName evidence="5">DAGKc domain-containing protein</fullName>
    </recommendedName>
</protein>
<evidence type="ECO:0000313" key="6">
    <source>
        <dbReference type="EMBL" id="KAF5943731.1"/>
    </source>
</evidence>
<feature type="domain" description="DAGKc" evidence="5">
    <location>
        <begin position="124"/>
        <end position="200"/>
    </location>
</feature>
<dbReference type="InterPro" id="IPR050187">
    <property type="entry name" value="Lipid_Phosphate_FormReg"/>
</dbReference>
<dbReference type="GO" id="GO:0005524">
    <property type="term" value="F:ATP binding"/>
    <property type="evidence" value="ECO:0007669"/>
    <property type="project" value="UniProtKB-KW"/>
</dbReference>
<dbReference type="Gene3D" id="3.40.50.10330">
    <property type="entry name" value="Probable inorganic polyphosphate/atp-NAD kinase, domain 1"/>
    <property type="match status" value="1"/>
</dbReference>
<dbReference type="Proteomes" id="UP000593564">
    <property type="component" value="Unassembled WGS sequence"/>
</dbReference>
<dbReference type="InterPro" id="IPR045540">
    <property type="entry name" value="YegS/DAGK_C"/>
</dbReference>
<dbReference type="Gene3D" id="2.60.200.40">
    <property type="match status" value="1"/>
</dbReference>
<evidence type="ECO:0000256" key="2">
    <source>
        <dbReference type="ARBA" id="ARBA00022741"/>
    </source>
</evidence>
<dbReference type="GO" id="GO:0016020">
    <property type="term" value="C:membrane"/>
    <property type="evidence" value="ECO:0007669"/>
    <property type="project" value="TreeGrafter"/>
</dbReference>
<dbReference type="Pfam" id="PF00781">
    <property type="entry name" value="DAGK_cat"/>
    <property type="match status" value="1"/>
</dbReference>
<evidence type="ECO:0000256" key="3">
    <source>
        <dbReference type="ARBA" id="ARBA00022777"/>
    </source>
</evidence>
<evidence type="ECO:0000313" key="7">
    <source>
        <dbReference type="Proteomes" id="UP000593564"/>
    </source>
</evidence>
<evidence type="ECO:0000256" key="1">
    <source>
        <dbReference type="ARBA" id="ARBA00022679"/>
    </source>
</evidence>
<keyword evidence="7" id="KW-1185">Reference proteome</keyword>
<dbReference type="GO" id="GO:0001727">
    <property type="term" value="F:lipid kinase activity"/>
    <property type="evidence" value="ECO:0007669"/>
    <property type="project" value="TreeGrafter"/>
</dbReference>
<reference evidence="6 7" key="2">
    <citation type="submission" date="2020-07" db="EMBL/GenBank/DDBJ databases">
        <title>Genome assembly of wild tea tree DASZ reveals pedigree and selection history of tea varieties.</title>
        <authorList>
            <person name="Zhang W."/>
        </authorList>
    </citation>
    <scope>NUCLEOTIDE SEQUENCE [LARGE SCALE GENOMIC DNA]</scope>
    <source>
        <strain evidence="7">cv. G240</strain>
        <tissue evidence="6">Leaf</tissue>
    </source>
</reference>
<dbReference type="InterPro" id="IPR001206">
    <property type="entry name" value="Diacylglycerol_kinase_cat_dom"/>
</dbReference>
<dbReference type="PANTHER" id="PTHR12358">
    <property type="entry name" value="SPHINGOSINE KINASE"/>
    <property type="match status" value="1"/>
</dbReference>
<dbReference type="GO" id="GO:0046512">
    <property type="term" value="P:sphingosine biosynthetic process"/>
    <property type="evidence" value="ECO:0007669"/>
    <property type="project" value="TreeGrafter"/>
</dbReference>
<dbReference type="GO" id="GO:0005737">
    <property type="term" value="C:cytoplasm"/>
    <property type="evidence" value="ECO:0007669"/>
    <property type="project" value="TreeGrafter"/>
</dbReference>
<keyword evidence="3" id="KW-0418">Kinase</keyword>
<dbReference type="Pfam" id="PF19279">
    <property type="entry name" value="YegS_C"/>
    <property type="match status" value="1"/>
</dbReference>
<dbReference type="InterPro" id="IPR016064">
    <property type="entry name" value="NAD/diacylglycerol_kinase_sf"/>
</dbReference>
<keyword evidence="4" id="KW-0067">ATP-binding</keyword>
<proteinExistence type="predicted"/>
<dbReference type="EMBL" id="JACBKZ010000008">
    <property type="protein sequence ID" value="KAF5943731.1"/>
    <property type="molecule type" value="Genomic_DNA"/>
</dbReference>
<dbReference type="AlphaFoldDB" id="A0A7J7GUU8"/>
<gene>
    <name evidence="6" type="ORF">HYC85_017808</name>
</gene>
<dbReference type="PANTHER" id="PTHR12358:SF31">
    <property type="entry name" value="ACYLGLYCEROL KINASE, MITOCHONDRIAL"/>
    <property type="match status" value="1"/>
</dbReference>